<organism evidence="6 7">
    <name type="scientific">Brevundimonas phage vB_BpoS-Gurke</name>
    <dbReference type="NCBI Taxonomy" id="2948599"/>
    <lineage>
        <taxon>Viruses</taxon>
        <taxon>Duplodnaviria</taxon>
        <taxon>Heunggongvirae</taxon>
        <taxon>Uroviricota</taxon>
        <taxon>Caudoviricetes</taxon>
        <taxon>Jeanschmidtviridae</taxon>
        <taxon>Kikimoravirus</taxon>
        <taxon>Kikimoravirus gurke</taxon>
    </lineage>
</organism>
<feature type="transmembrane region" description="Helical" evidence="5">
    <location>
        <begin position="299"/>
        <end position="321"/>
    </location>
</feature>
<feature type="transmembrane region" description="Helical" evidence="5">
    <location>
        <begin position="125"/>
        <end position="144"/>
    </location>
</feature>
<feature type="transmembrane region" description="Helical" evidence="5">
    <location>
        <begin position="6"/>
        <end position="24"/>
    </location>
</feature>
<protein>
    <submittedName>
        <fullName evidence="6">Tellurite resistance protein</fullName>
    </submittedName>
</protein>
<dbReference type="Pfam" id="PF03741">
    <property type="entry name" value="TerC"/>
    <property type="match status" value="1"/>
</dbReference>
<dbReference type="Proteomes" id="UP001055634">
    <property type="component" value="Segment"/>
</dbReference>
<accession>A0A9E7STE6</accession>
<evidence type="ECO:0000256" key="3">
    <source>
        <dbReference type="ARBA" id="ARBA00022989"/>
    </source>
</evidence>
<reference evidence="6" key="1">
    <citation type="submission" date="2022-04" db="EMBL/GenBank/DDBJ databases">
        <authorList>
            <person name="Friedrich I."/>
            <person name="Schneider D."/>
            <person name="Poehlein A."/>
            <person name="Hertel R."/>
            <person name="Daniel R."/>
        </authorList>
    </citation>
    <scope>NUCLEOTIDE SEQUENCE</scope>
</reference>
<dbReference type="NCBIfam" id="TIGR03718">
    <property type="entry name" value="R_switched_Alx"/>
    <property type="match status" value="1"/>
</dbReference>
<comment type="subcellular location">
    <subcellularLocation>
        <location evidence="1">Membrane</location>
        <topology evidence="1">Multi-pass membrane protein</topology>
    </subcellularLocation>
</comment>
<feature type="transmembrane region" description="Helical" evidence="5">
    <location>
        <begin position="36"/>
        <end position="56"/>
    </location>
</feature>
<dbReference type="InterPro" id="IPR005496">
    <property type="entry name" value="Integral_membrane_TerC"/>
</dbReference>
<keyword evidence="7" id="KW-1185">Reference proteome</keyword>
<keyword evidence="2 5" id="KW-0812">Transmembrane</keyword>
<sequence>MDIGLGYLALAMVALGLLAFDLYNHRKPEEVSIKSAALWSGFYVLAALGFAAYINFQYSPEWAQLFLTGYALEKVLAVDNLFAFMIIFTYFGVQSKYQHNILYWGILGAIVFRGVFVVLGTSFTAFLGPWALLTFAAIIGYTAVKMLQGGGDDGDEEVNYADKWYIKGVKRFLPVTDKTDGGKLFLKLPKTTSGKVGLFATPMFLCLIAIEVTDVVFAFDSVPAVIAVTKEPFLVYSAMIFAILGLRSLYFVLEALRRVLSRLETAVIFILLFIAGKLTVQAGSQLIHDFTGAVEPIHINPLLSLAVVMTLLVGGVVWSLVSPVKEDEAEPA</sequence>
<evidence type="ECO:0000256" key="1">
    <source>
        <dbReference type="ARBA" id="ARBA00004141"/>
    </source>
</evidence>
<evidence type="ECO:0000256" key="2">
    <source>
        <dbReference type="ARBA" id="ARBA00022692"/>
    </source>
</evidence>
<dbReference type="InterPro" id="IPR022369">
    <property type="entry name" value="Integral_membrane_TerC_rswitch"/>
</dbReference>
<evidence type="ECO:0000313" key="6">
    <source>
        <dbReference type="EMBL" id="UTC28267.1"/>
    </source>
</evidence>
<feature type="transmembrane region" description="Helical" evidence="5">
    <location>
        <begin position="265"/>
        <end position="287"/>
    </location>
</feature>
<gene>
    <name evidence="6" type="ORF">GURKE_02360</name>
</gene>
<dbReference type="GO" id="GO:0016020">
    <property type="term" value="C:membrane"/>
    <property type="evidence" value="ECO:0007669"/>
    <property type="project" value="UniProtKB-SubCell"/>
</dbReference>
<feature type="transmembrane region" description="Helical" evidence="5">
    <location>
        <begin position="196"/>
        <end position="213"/>
    </location>
</feature>
<dbReference type="PANTHER" id="PTHR30238:SF0">
    <property type="entry name" value="THYLAKOID MEMBRANE PROTEIN TERC, CHLOROPLASTIC"/>
    <property type="match status" value="1"/>
</dbReference>
<evidence type="ECO:0000256" key="4">
    <source>
        <dbReference type="ARBA" id="ARBA00023136"/>
    </source>
</evidence>
<feature type="transmembrane region" description="Helical" evidence="5">
    <location>
        <begin position="100"/>
        <end position="119"/>
    </location>
</feature>
<evidence type="ECO:0000313" key="7">
    <source>
        <dbReference type="Proteomes" id="UP001055634"/>
    </source>
</evidence>
<keyword evidence="4 5" id="KW-0472">Membrane</keyword>
<name>A0A9E7STE6_9CAUD</name>
<feature type="transmembrane region" description="Helical" evidence="5">
    <location>
        <begin position="76"/>
        <end position="93"/>
    </location>
</feature>
<evidence type="ECO:0000256" key="5">
    <source>
        <dbReference type="SAM" id="Phobius"/>
    </source>
</evidence>
<keyword evidence="3 5" id="KW-1133">Transmembrane helix</keyword>
<dbReference type="EMBL" id="ON529850">
    <property type="protein sequence ID" value="UTC28267.1"/>
    <property type="molecule type" value="Genomic_DNA"/>
</dbReference>
<proteinExistence type="predicted"/>
<feature type="transmembrane region" description="Helical" evidence="5">
    <location>
        <begin position="233"/>
        <end position="253"/>
    </location>
</feature>
<dbReference type="PANTHER" id="PTHR30238">
    <property type="entry name" value="MEMBRANE BOUND PREDICTED REDOX MODULATOR"/>
    <property type="match status" value="1"/>
</dbReference>